<keyword evidence="1" id="KW-0812">Transmembrane</keyword>
<gene>
    <name evidence="2" type="ORF">AKJ51_00395</name>
</gene>
<accession>A0A133VMP0</accession>
<keyword evidence="1" id="KW-0472">Membrane</keyword>
<dbReference type="Proteomes" id="UP000070263">
    <property type="component" value="Unassembled WGS sequence"/>
</dbReference>
<dbReference type="EMBL" id="LHYE01000002">
    <property type="protein sequence ID" value="KXB07718.1"/>
    <property type="molecule type" value="Genomic_DNA"/>
</dbReference>
<dbReference type="AlphaFoldDB" id="A0A133VMP0"/>
<feature type="transmembrane region" description="Helical" evidence="1">
    <location>
        <begin position="45"/>
        <end position="62"/>
    </location>
</feature>
<reference evidence="2 3" key="1">
    <citation type="journal article" date="2016" name="Sci. Rep.">
        <title>Metabolic traits of an uncultured archaeal lineage -MSBL1- from brine pools of the Red Sea.</title>
        <authorList>
            <person name="Mwirichia R."/>
            <person name="Alam I."/>
            <person name="Rashid M."/>
            <person name="Vinu M."/>
            <person name="Ba-Alawi W."/>
            <person name="Anthony Kamau A."/>
            <person name="Kamanda Ngugi D."/>
            <person name="Goker M."/>
            <person name="Klenk H.P."/>
            <person name="Bajic V."/>
            <person name="Stingl U."/>
        </authorList>
    </citation>
    <scope>NUCLEOTIDE SEQUENCE [LARGE SCALE GENOMIC DNA]</scope>
    <source>
        <strain evidence="2">SCGC-AAA382A20</strain>
    </source>
</reference>
<keyword evidence="3" id="KW-1185">Reference proteome</keyword>
<comment type="caution">
    <text evidence="2">The sequence shown here is derived from an EMBL/GenBank/DDBJ whole genome shotgun (WGS) entry which is preliminary data.</text>
</comment>
<sequence>MSEKKTEAAVGLTGLLGAIGGTLLAHHKSEYGRWWDNENKCQGKIGAAMLLSSILGILGMSFKGDNK</sequence>
<feature type="transmembrane region" description="Helical" evidence="1">
    <location>
        <begin position="7"/>
        <end position="25"/>
    </location>
</feature>
<keyword evidence="1" id="KW-1133">Transmembrane helix</keyword>
<protein>
    <submittedName>
        <fullName evidence="2">Uncharacterized protein</fullName>
    </submittedName>
</protein>
<evidence type="ECO:0000256" key="1">
    <source>
        <dbReference type="SAM" id="Phobius"/>
    </source>
</evidence>
<organism evidence="2 3">
    <name type="scientific">candidate division MSBL1 archaeon SCGC-AAA382A20</name>
    <dbReference type="NCBI Taxonomy" id="1698280"/>
    <lineage>
        <taxon>Archaea</taxon>
        <taxon>Methanobacteriati</taxon>
        <taxon>Methanobacteriota</taxon>
        <taxon>candidate division MSBL1</taxon>
    </lineage>
</organism>
<name>A0A133VMP0_9EURY</name>
<evidence type="ECO:0000313" key="3">
    <source>
        <dbReference type="Proteomes" id="UP000070263"/>
    </source>
</evidence>
<evidence type="ECO:0000313" key="2">
    <source>
        <dbReference type="EMBL" id="KXB07718.1"/>
    </source>
</evidence>
<proteinExistence type="predicted"/>